<dbReference type="RefSeq" id="WP_170970535.1">
    <property type="nucleotide sequence ID" value="NZ_OCNE01000007.1"/>
</dbReference>
<proteinExistence type="predicted"/>
<evidence type="ECO:0000313" key="2">
    <source>
        <dbReference type="EMBL" id="SOD62834.1"/>
    </source>
</evidence>
<accession>A0A286DW95</accession>
<keyword evidence="3" id="KW-1185">Reference proteome</keyword>
<evidence type="ECO:0000313" key="3">
    <source>
        <dbReference type="Proteomes" id="UP000219072"/>
    </source>
</evidence>
<evidence type="ECO:0000256" key="1">
    <source>
        <dbReference type="SAM" id="MobiDB-lite"/>
    </source>
</evidence>
<name>A0A286DW95_9ACTN</name>
<sequence length="58" mass="6542">MTVPEENRPKTPTTDPELTDPDAERRDPTETGDGTGRTPREYRGYVETRSQESSDRGC</sequence>
<feature type="compositionally biased region" description="Basic and acidic residues" evidence="1">
    <location>
        <begin position="38"/>
        <end position="58"/>
    </location>
</feature>
<feature type="region of interest" description="Disordered" evidence="1">
    <location>
        <begin position="1"/>
        <end position="58"/>
    </location>
</feature>
<gene>
    <name evidence="2" type="ORF">SAMN06297387_107208</name>
</gene>
<protein>
    <submittedName>
        <fullName evidence="2">Uncharacterized protein</fullName>
    </submittedName>
</protein>
<dbReference type="EMBL" id="OCNE01000007">
    <property type="protein sequence ID" value="SOD62834.1"/>
    <property type="molecule type" value="Genomic_DNA"/>
</dbReference>
<dbReference type="Proteomes" id="UP000219072">
    <property type="component" value="Unassembled WGS sequence"/>
</dbReference>
<reference evidence="2 3" key="1">
    <citation type="submission" date="2017-09" db="EMBL/GenBank/DDBJ databases">
        <authorList>
            <person name="Ehlers B."/>
            <person name="Leendertz F.H."/>
        </authorList>
    </citation>
    <scope>NUCLEOTIDE SEQUENCE [LARGE SCALE GENOMIC DNA]</scope>
    <source>
        <strain evidence="2 3">CGMCC 4.7095</strain>
    </source>
</reference>
<organism evidence="2 3">
    <name type="scientific">Streptomyces zhaozhouensis</name>
    <dbReference type="NCBI Taxonomy" id="1300267"/>
    <lineage>
        <taxon>Bacteria</taxon>
        <taxon>Bacillati</taxon>
        <taxon>Actinomycetota</taxon>
        <taxon>Actinomycetes</taxon>
        <taxon>Kitasatosporales</taxon>
        <taxon>Streptomycetaceae</taxon>
        <taxon>Streptomyces</taxon>
    </lineage>
</organism>
<dbReference type="AlphaFoldDB" id="A0A286DW95"/>